<dbReference type="EMBL" id="LR134238">
    <property type="protein sequence ID" value="VED08974.1"/>
    <property type="molecule type" value="Genomic_DNA"/>
</dbReference>
<dbReference type="GO" id="GO:0005886">
    <property type="term" value="C:plasma membrane"/>
    <property type="evidence" value="ECO:0007669"/>
    <property type="project" value="TreeGrafter"/>
</dbReference>
<dbReference type="FunFam" id="2.40.30.170:FF:000013">
    <property type="entry name" value="Glycoside hydrolase family 43"/>
    <property type="match status" value="1"/>
</dbReference>
<name>A0A377AET0_ECOLX</name>
<organism evidence="1 5">
    <name type="scientific">Escherichia coli</name>
    <dbReference type="NCBI Taxonomy" id="562"/>
    <lineage>
        <taxon>Bacteria</taxon>
        <taxon>Pseudomonadati</taxon>
        <taxon>Pseudomonadota</taxon>
        <taxon>Gammaproteobacteria</taxon>
        <taxon>Enterobacterales</taxon>
        <taxon>Enterobacteriaceae</taxon>
        <taxon>Escherichia</taxon>
    </lineage>
</organism>
<evidence type="ECO:0000313" key="5">
    <source>
        <dbReference type="Proteomes" id="UP000255543"/>
    </source>
</evidence>
<protein>
    <submittedName>
        <fullName evidence="1">Putative type I secretion system, inner membrane protein</fullName>
    </submittedName>
</protein>
<evidence type="ECO:0000313" key="1">
    <source>
        <dbReference type="EMBL" id="STL02721.1"/>
    </source>
</evidence>
<evidence type="ECO:0000313" key="2">
    <source>
        <dbReference type="EMBL" id="STP17067.1"/>
    </source>
</evidence>
<dbReference type="Proteomes" id="UP000271797">
    <property type="component" value="Chromosome"/>
</dbReference>
<dbReference type="AlphaFoldDB" id="A0A377AET0"/>
<dbReference type="PANTHER" id="PTHR30438">
    <property type="entry name" value="36 KDA ANTIGEN-RELATED"/>
    <property type="match status" value="1"/>
</dbReference>
<sequence>MLAAGGRVLNMVDLSDVYMTFFLPTEQAGTLKLGGEARLILDAAPDLRIPATISFVASVAQFTPKTVETSDERLKLMFRVKARIPPELLQQHLEYVKTGLPGVAWVRVNEELPWPDDLVVRLPQ</sequence>
<accession>A0A377AET0</accession>
<dbReference type="Gene3D" id="2.40.30.170">
    <property type="match status" value="1"/>
</dbReference>
<reference evidence="3 6" key="2">
    <citation type="submission" date="2018-12" db="EMBL/GenBank/DDBJ databases">
        <authorList>
            <consortium name="Pathogen Informatics"/>
        </authorList>
    </citation>
    <scope>NUCLEOTIDE SEQUENCE [LARGE SCALE GENOMIC DNA]</scope>
    <source>
        <strain evidence="3 6">NCTC9044</strain>
    </source>
</reference>
<evidence type="ECO:0000313" key="3">
    <source>
        <dbReference type="EMBL" id="VED08974.1"/>
    </source>
</evidence>
<gene>
    <name evidence="1" type="ORF">NCTC8179_05736</name>
    <name evidence="3" type="ORF">NCTC9044_01602</name>
    <name evidence="2" type="ORF">NCTC9075_00475</name>
</gene>
<evidence type="ECO:0000313" key="6">
    <source>
        <dbReference type="Proteomes" id="UP000271797"/>
    </source>
</evidence>
<proteinExistence type="predicted"/>
<dbReference type="EMBL" id="UGEM01000004">
    <property type="protein sequence ID" value="STP17067.1"/>
    <property type="molecule type" value="Genomic_DNA"/>
</dbReference>
<dbReference type="EMBL" id="UGEB01000001">
    <property type="protein sequence ID" value="STL02721.1"/>
    <property type="molecule type" value="Genomic_DNA"/>
</dbReference>
<dbReference type="PANTHER" id="PTHR30438:SF2">
    <property type="entry name" value="MEMBRANE PROTEIN"/>
    <property type="match status" value="1"/>
</dbReference>
<evidence type="ECO:0000313" key="4">
    <source>
        <dbReference type="Proteomes" id="UP000254181"/>
    </source>
</evidence>
<dbReference type="Proteomes" id="UP000254181">
    <property type="component" value="Unassembled WGS sequence"/>
</dbReference>
<dbReference type="Proteomes" id="UP000255543">
    <property type="component" value="Unassembled WGS sequence"/>
</dbReference>
<dbReference type="GO" id="GO:0055085">
    <property type="term" value="P:transmembrane transport"/>
    <property type="evidence" value="ECO:0007669"/>
    <property type="project" value="InterPro"/>
</dbReference>
<reference evidence="4 5" key="1">
    <citation type="submission" date="2018-06" db="EMBL/GenBank/DDBJ databases">
        <authorList>
            <consortium name="Pathogen Informatics"/>
            <person name="Doyle S."/>
        </authorList>
    </citation>
    <scope>NUCLEOTIDE SEQUENCE [LARGE SCALE GENOMIC DNA]</scope>
    <source>
        <strain evidence="1 5">NCTC8179</strain>
        <strain evidence="2 4">NCTC9075</strain>
    </source>
</reference>